<dbReference type="Proteomes" id="UP000886852">
    <property type="component" value="Unassembled WGS sequence"/>
</dbReference>
<name>A0A9D1SQX3_9BACT</name>
<organism evidence="3 4">
    <name type="scientific">Candidatus Fimimonas merdipullorum</name>
    <dbReference type="NCBI Taxonomy" id="2840822"/>
    <lineage>
        <taxon>Bacteria</taxon>
        <taxon>Pseudomonadati</taxon>
        <taxon>Myxococcota</taxon>
        <taxon>Myxococcia</taxon>
        <taxon>Myxococcales</taxon>
        <taxon>Cystobacterineae</taxon>
        <taxon>Myxococcaceae</taxon>
        <taxon>Myxococcaceae incertae sedis</taxon>
        <taxon>Candidatus Fimimonas</taxon>
    </lineage>
</organism>
<feature type="domain" description="DDH" evidence="1">
    <location>
        <begin position="25"/>
        <end position="165"/>
    </location>
</feature>
<gene>
    <name evidence="3" type="ORF">IAC72_05615</name>
</gene>
<evidence type="ECO:0000259" key="2">
    <source>
        <dbReference type="Pfam" id="PF02272"/>
    </source>
</evidence>
<dbReference type="InterPro" id="IPR003156">
    <property type="entry name" value="DHHA1_dom"/>
</dbReference>
<dbReference type="PANTHER" id="PTHR47618:SF1">
    <property type="entry name" value="BIFUNCTIONAL OLIGORIBONUCLEASE AND PAP PHOSPHATASE NRNA"/>
    <property type="match status" value="1"/>
</dbReference>
<dbReference type="InterPro" id="IPR001667">
    <property type="entry name" value="DDH_dom"/>
</dbReference>
<dbReference type="Gene3D" id="3.10.310.30">
    <property type="match status" value="1"/>
</dbReference>
<dbReference type="PANTHER" id="PTHR47618">
    <property type="entry name" value="BIFUNCTIONAL OLIGORIBONUCLEASE AND PAP PHOSPHATASE NRNA"/>
    <property type="match status" value="1"/>
</dbReference>
<feature type="domain" description="DHHA1" evidence="2">
    <location>
        <begin position="240"/>
        <end position="322"/>
    </location>
</feature>
<dbReference type="InterPro" id="IPR051319">
    <property type="entry name" value="Oligoribo/pAp-PDE_c-di-AMP_PDE"/>
</dbReference>
<comment type="caution">
    <text evidence="3">The sequence shown here is derived from an EMBL/GenBank/DDBJ whole genome shotgun (WGS) entry which is preliminary data.</text>
</comment>
<evidence type="ECO:0000259" key="1">
    <source>
        <dbReference type="Pfam" id="PF01368"/>
    </source>
</evidence>
<evidence type="ECO:0000313" key="4">
    <source>
        <dbReference type="Proteomes" id="UP000886852"/>
    </source>
</evidence>
<accession>A0A9D1SQX3</accession>
<dbReference type="Pfam" id="PF01368">
    <property type="entry name" value="DHH"/>
    <property type="match status" value="1"/>
</dbReference>
<dbReference type="GO" id="GO:0003676">
    <property type="term" value="F:nucleic acid binding"/>
    <property type="evidence" value="ECO:0007669"/>
    <property type="project" value="InterPro"/>
</dbReference>
<proteinExistence type="predicted"/>
<sequence length="333" mass="38160">MTEQTQNTQMQLMQQILQKIEQYDKIVISRHMRPDGDAIGSTKGLKEIIKLTWPNKDVRLINSDGSDYLAFLGGEDEQAEDEFYREALCIVIDTATTERISNPKYSLAKELIKIDHHINVQPYGDVCWVENLRSSACEMIAFFYNTFRDKLKIDVTAATYVFCGMVTDSGRFRYETVTGETLRLAATLLEQGINTDWLYANLYLEDFDYLKFQAHVFKKMQVTAHGIAYLVVDRKMQKRFALTTEQACEAVSFLKGIKGCIAWIAFIEMPDGSIRVRLRSRFMQIHPLAEKYGGGGHEYTCGATLHDKKQIQAMLQDGDEMVAQYKQNNSGWM</sequence>
<dbReference type="AlphaFoldDB" id="A0A9D1SQX3"/>
<reference evidence="3" key="2">
    <citation type="journal article" date="2021" name="PeerJ">
        <title>Extensive microbial diversity within the chicken gut microbiome revealed by metagenomics and culture.</title>
        <authorList>
            <person name="Gilroy R."/>
            <person name="Ravi A."/>
            <person name="Getino M."/>
            <person name="Pursley I."/>
            <person name="Horton D.L."/>
            <person name="Alikhan N.F."/>
            <person name="Baker D."/>
            <person name="Gharbi K."/>
            <person name="Hall N."/>
            <person name="Watson M."/>
            <person name="Adriaenssens E.M."/>
            <person name="Foster-Nyarko E."/>
            <person name="Jarju S."/>
            <person name="Secka A."/>
            <person name="Antonio M."/>
            <person name="Oren A."/>
            <person name="Chaudhuri R.R."/>
            <person name="La Ragione R."/>
            <person name="Hildebrand F."/>
            <person name="Pallen M.J."/>
        </authorList>
    </citation>
    <scope>NUCLEOTIDE SEQUENCE</scope>
    <source>
        <strain evidence="3">ChiHjej12B11-7776</strain>
    </source>
</reference>
<dbReference type="EMBL" id="DVOC01000101">
    <property type="protein sequence ID" value="HIU91467.1"/>
    <property type="molecule type" value="Genomic_DNA"/>
</dbReference>
<dbReference type="Gene3D" id="3.90.1640.10">
    <property type="entry name" value="inorganic pyrophosphatase (n-terminal core)"/>
    <property type="match status" value="1"/>
</dbReference>
<reference evidence="3" key="1">
    <citation type="submission" date="2020-10" db="EMBL/GenBank/DDBJ databases">
        <authorList>
            <person name="Gilroy R."/>
        </authorList>
    </citation>
    <scope>NUCLEOTIDE SEQUENCE</scope>
    <source>
        <strain evidence="3">ChiHjej12B11-7776</strain>
    </source>
</reference>
<evidence type="ECO:0000313" key="3">
    <source>
        <dbReference type="EMBL" id="HIU91467.1"/>
    </source>
</evidence>
<dbReference type="Pfam" id="PF02272">
    <property type="entry name" value="DHHA1"/>
    <property type="match status" value="1"/>
</dbReference>
<dbReference type="InterPro" id="IPR038763">
    <property type="entry name" value="DHH_sf"/>
</dbReference>
<dbReference type="SUPFAM" id="SSF64182">
    <property type="entry name" value="DHH phosphoesterases"/>
    <property type="match status" value="1"/>
</dbReference>
<protein>
    <submittedName>
        <fullName evidence="3">Bifunctional oligoribonuclease/PAP phosphatase NrnA</fullName>
    </submittedName>
</protein>